<dbReference type="InterPro" id="IPR000315">
    <property type="entry name" value="Znf_B-box"/>
</dbReference>
<keyword evidence="1" id="KW-0862">Zinc</keyword>
<dbReference type="CDD" id="cd19757">
    <property type="entry name" value="Bbox1"/>
    <property type="match status" value="1"/>
</dbReference>
<keyword evidence="2" id="KW-0812">Transmembrane</keyword>
<keyword evidence="1" id="KW-0479">Metal-binding</keyword>
<dbReference type="GO" id="GO:0008270">
    <property type="term" value="F:zinc ion binding"/>
    <property type="evidence" value="ECO:0007669"/>
    <property type="project" value="UniProtKB-KW"/>
</dbReference>
<evidence type="ECO:0000259" key="3">
    <source>
        <dbReference type="PROSITE" id="PS50119"/>
    </source>
</evidence>
<feature type="transmembrane region" description="Helical" evidence="2">
    <location>
        <begin position="120"/>
        <end position="143"/>
    </location>
</feature>
<dbReference type="EMBL" id="UYJE01005704">
    <property type="protein sequence ID" value="VDI39619.1"/>
    <property type="molecule type" value="Genomic_DNA"/>
</dbReference>
<proteinExistence type="predicted"/>
<feature type="domain" description="B box-type" evidence="3">
    <location>
        <begin position="2"/>
        <end position="48"/>
    </location>
</feature>
<organism evidence="4 5">
    <name type="scientific">Mytilus galloprovincialis</name>
    <name type="common">Mediterranean mussel</name>
    <dbReference type="NCBI Taxonomy" id="29158"/>
    <lineage>
        <taxon>Eukaryota</taxon>
        <taxon>Metazoa</taxon>
        <taxon>Spiralia</taxon>
        <taxon>Lophotrochozoa</taxon>
        <taxon>Mollusca</taxon>
        <taxon>Bivalvia</taxon>
        <taxon>Autobranchia</taxon>
        <taxon>Pteriomorphia</taxon>
        <taxon>Mytilida</taxon>
        <taxon>Mytiloidea</taxon>
        <taxon>Mytilidae</taxon>
        <taxon>Mytilinae</taxon>
        <taxon>Mytilus</taxon>
    </lineage>
</organism>
<dbReference type="PROSITE" id="PS50119">
    <property type="entry name" value="ZF_BBOX"/>
    <property type="match status" value="1"/>
</dbReference>
<keyword evidence="2" id="KW-1133">Transmembrane helix</keyword>
<evidence type="ECO:0000256" key="2">
    <source>
        <dbReference type="SAM" id="Phobius"/>
    </source>
</evidence>
<reference evidence="4" key="1">
    <citation type="submission" date="2018-11" db="EMBL/GenBank/DDBJ databases">
        <authorList>
            <person name="Alioto T."/>
            <person name="Alioto T."/>
        </authorList>
    </citation>
    <scope>NUCLEOTIDE SEQUENCE</scope>
</reference>
<keyword evidence="1" id="KW-0863">Zinc-finger</keyword>
<keyword evidence="5" id="KW-1185">Reference proteome</keyword>
<evidence type="ECO:0000313" key="5">
    <source>
        <dbReference type="Proteomes" id="UP000596742"/>
    </source>
</evidence>
<dbReference type="Pfam" id="PF00643">
    <property type="entry name" value="zf-B_box"/>
    <property type="match status" value="1"/>
</dbReference>
<feature type="transmembrane region" description="Helical" evidence="2">
    <location>
        <begin position="78"/>
        <end position="100"/>
    </location>
</feature>
<accession>A0A8B6ETB8</accession>
<keyword evidence="2" id="KW-0472">Membrane</keyword>
<evidence type="ECO:0000313" key="4">
    <source>
        <dbReference type="EMBL" id="VDI39619.1"/>
    </source>
</evidence>
<evidence type="ECO:0000256" key="1">
    <source>
        <dbReference type="PROSITE-ProRule" id="PRU00024"/>
    </source>
</evidence>
<protein>
    <recommendedName>
        <fullName evidence="3">B box-type domain-containing protein</fullName>
    </recommendedName>
</protein>
<sequence>MQTSVNCSGCNKEPIRWKCRYCKTFLCNSCKLTHGENTGALKHKVVALTNADLSNLIDPNRIVSRNEKREKRLKITDVKILGVSMMYVLLALMPSCPATSTRLNMYTSTIKQLTGFRIDTAVVCVGFGAVGLSCAFILSYGYFWRRVIFIKGVEIIMMALILGFVLSGFVVEPLLIFSLYPFAYYVYHKTNQYQITPFGNLKFKSPVVKHD</sequence>
<comment type="caution">
    <text evidence="4">The sequence shown here is derived from an EMBL/GenBank/DDBJ whole genome shotgun (WGS) entry which is preliminary data.</text>
</comment>
<name>A0A8B6ETB8_MYTGA</name>
<dbReference type="Proteomes" id="UP000596742">
    <property type="component" value="Unassembled WGS sequence"/>
</dbReference>
<gene>
    <name evidence="4" type="ORF">MGAL_10B054284</name>
</gene>
<dbReference type="AlphaFoldDB" id="A0A8B6ETB8"/>
<feature type="transmembrane region" description="Helical" evidence="2">
    <location>
        <begin position="155"/>
        <end position="180"/>
    </location>
</feature>